<accession>A0A8C4PVW0</accession>
<dbReference type="AlphaFoldDB" id="A0A8C4PVW0"/>
<sequence>MTDSISCKLFSSNPLCTTELTREFSLCRIVEYKNVDLNNYYTVSEHGFLRYHHGDMEFTSLERWLQEYRCHCHLRQVPFFKLFCLSKPFVLWHKNVRHNNFIISRRSLKNNLFMLNVVKNCPEKFHDFVNDMVTSAFPATFLDSAFTLDEFVYQQGLTEMESRLIRAATLAYSRPGHHSHRTKKTASAKQATNIIVTPRLIRWAILD</sequence>
<proteinExistence type="predicted"/>
<dbReference type="GeneTree" id="ENSGT00940000179798"/>
<protein>
    <submittedName>
        <fullName evidence="1">Uncharacterized protein</fullName>
    </submittedName>
</protein>
<name>A0A8C4PVW0_EPTBU</name>
<reference evidence="1" key="2">
    <citation type="submission" date="2025-09" db="UniProtKB">
        <authorList>
            <consortium name="Ensembl"/>
        </authorList>
    </citation>
    <scope>IDENTIFICATION</scope>
</reference>
<evidence type="ECO:0000313" key="2">
    <source>
        <dbReference type="Proteomes" id="UP000694388"/>
    </source>
</evidence>
<dbReference type="Ensembl" id="ENSEBUT00000000531.1">
    <property type="protein sequence ID" value="ENSEBUP00000000241.1"/>
    <property type="gene ID" value="ENSEBUG00000000435.1"/>
</dbReference>
<dbReference type="Proteomes" id="UP000694388">
    <property type="component" value="Unplaced"/>
</dbReference>
<evidence type="ECO:0000313" key="1">
    <source>
        <dbReference type="Ensembl" id="ENSEBUP00000000241.1"/>
    </source>
</evidence>
<organism evidence="1 2">
    <name type="scientific">Eptatretus burgeri</name>
    <name type="common">Inshore hagfish</name>
    <dbReference type="NCBI Taxonomy" id="7764"/>
    <lineage>
        <taxon>Eukaryota</taxon>
        <taxon>Metazoa</taxon>
        <taxon>Chordata</taxon>
        <taxon>Craniata</taxon>
        <taxon>Vertebrata</taxon>
        <taxon>Cyclostomata</taxon>
        <taxon>Myxini</taxon>
        <taxon>Myxiniformes</taxon>
        <taxon>Myxinidae</taxon>
        <taxon>Eptatretinae</taxon>
        <taxon>Eptatretus</taxon>
    </lineage>
</organism>
<keyword evidence="2" id="KW-1185">Reference proteome</keyword>
<reference evidence="1" key="1">
    <citation type="submission" date="2025-08" db="UniProtKB">
        <authorList>
            <consortium name="Ensembl"/>
        </authorList>
    </citation>
    <scope>IDENTIFICATION</scope>
</reference>